<dbReference type="AlphaFoldDB" id="A0AA41Z8E6"/>
<keyword evidence="1" id="KW-0805">Transcription regulation</keyword>
<dbReference type="InterPro" id="IPR010499">
    <property type="entry name" value="AraC_E-bd"/>
</dbReference>
<dbReference type="RefSeq" id="WP_265269341.1">
    <property type="nucleotide sequence ID" value="NZ_JANFAU010000010.1"/>
</dbReference>
<dbReference type="SMART" id="SM00342">
    <property type="entry name" value="HTH_ARAC"/>
    <property type="match status" value="1"/>
</dbReference>
<dbReference type="GO" id="GO:0043565">
    <property type="term" value="F:sequence-specific DNA binding"/>
    <property type="evidence" value="ECO:0007669"/>
    <property type="project" value="InterPro"/>
</dbReference>
<accession>A0AA41Z8E6</accession>
<dbReference type="PANTHER" id="PTHR40055:SF1">
    <property type="entry name" value="TRANSCRIPTIONAL REGULATOR YGIV-RELATED"/>
    <property type="match status" value="1"/>
</dbReference>
<dbReference type="Pfam" id="PF06445">
    <property type="entry name" value="GyrI-like"/>
    <property type="match status" value="1"/>
</dbReference>
<name>A0AA41Z8E6_9SPHN</name>
<dbReference type="PROSITE" id="PS01124">
    <property type="entry name" value="HTH_ARAC_FAMILY_2"/>
    <property type="match status" value="1"/>
</dbReference>
<dbReference type="PANTHER" id="PTHR40055">
    <property type="entry name" value="TRANSCRIPTIONAL REGULATOR YGIV-RELATED"/>
    <property type="match status" value="1"/>
</dbReference>
<dbReference type="InterPro" id="IPR009057">
    <property type="entry name" value="Homeodomain-like_sf"/>
</dbReference>
<protein>
    <submittedName>
        <fullName evidence="4">GyrI-like domain-containing protein</fullName>
    </submittedName>
</protein>
<dbReference type="Gene3D" id="3.20.80.10">
    <property type="entry name" value="Regulatory factor, effector binding domain"/>
    <property type="match status" value="1"/>
</dbReference>
<dbReference type="InterPro" id="IPR029442">
    <property type="entry name" value="GyrI-like"/>
</dbReference>
<evidence type="ECO:0000256" key="2">
    <source>
        <dbReference type="ARBA" id="ARBA00023163"/>
    </source>
</evidence>
<evidence type="ECO:0000256" key="1">
    <source>
        <dbReference type="ARBA" id="ARBA00023015"/>
    </source>
</evidence>
<evidence type="ECO:0000313" key="5">
    <source>
        <dbReference type="Proteomes" id="UP001165565"/>
    </source>
</evidence>
<gene>
    <name evidence="4" type="ORF">NEE01_13985</name>
</gene>
<dbReference type="Pfam" id="PF12833">
    <property type="entry name" value="HTH_18"/>
    <property type="match status" value="1"/>
</dbReference>
<dbReference type="Proteomes" id="UP001165565">
    <property type="component" value="Unassembled WGS sequence"/>
</dbReference>
<dbReference type="SUPFAM" id="SSF46689">
    <property type="entry name" value="Homeodomain-like"/>
    <property type="match status" value="1"/>
</dbReference>
<keyword evidence="5" id="KW-1185">Reference proteome</keyword>
<keyword evidence="2" id="KW-0804">Transcription</keyword>
<reference evidence="4" key="1">
    <citation type="submission" date="2022-06" db="EMBL/GenBank/DDBJ databases">
        <title>Sphingomonas sp. nov. isolated from rhizosphere soil of tomato.</title>
        <authorList>
            <person name="Dong H."/>
            <person name="Gao R."/>
        </authorList>
    </citation>
    <scope>NUCLEOTIDE SEQUENCE</scope>
    <source>
        <strain evidence="4">MMSM24</strain>
    </source>
</reference>
<dbReference type="EMBL" id="JANFAV010000009">
    <property type="protein sequence ID" value="MCW6535890.1"/>
    <property type="molecule type" value="Genomic_DNA"/>
</dbReference>
<dbReference type="InterPro" id="IPR018060">
    <property type="entry name" value="HTH_AraC"/>
</dbReference>
<dbReference type="InterPro" id="IPR011256">
    <property type="entry name" value="Reg_factor_effector_dom_sf"/>
</dbReference>
<dbReference type="SMART" id="SM00871">
    <property type="entry name" value="AraC_E_bind"/>
    <property type="match status" value="1"/>
</dbReference>
<comment type="caution">
    <text evidence="4">The sequence shown here is derived from an EMBL/GenBank/DDBJ whole genome shotgun (WGS) entry which is preliminary data.</text>
</comment>
<proteinExistence type="predicted"/>
<feature type="domain" description="HTH araC/xylS-type" evidence="3">
    <location>
        <begin position="14"/>
        <end position="111"/>
    </location>
</feature>
<evidence type="ECO:0000313" key="4">
    <source>
        <dbReference type="EMBL" id="MCW6535890.1"/>
    </source>
</evidence>
<sequence length="288" mass="30441">MQTTQRARYAERIERAIALLERRARAGEPPALADLAAAAALSDYHFHRIFRVMTGETVGAAVTRVRLGGSLPVLDKGVTAAAGHSGYATAQAYARALKAAAGTTATNLRDDRNRRDEVAAAFAQPAISTSEPAPPLTITITSFAPLRLAALRNVGDYTELNGAYTRLYELLMEQIAPEEITGIYGIPHDDPREVAGKDCRYDCAFATASPLAPISGITTIDLPGGLALFMSHAGDYDLIEASADALYAEAVAADIPVSAAPLLIHALDDPDEVAAADLRATVYLPLQA</sequence>
<dbReference type="SUPFAM" id="SSF55136">
    <property type="entry name" value="Probable bacterial effector-binding domain"/>
    <property type="match status" value="1"/>
</dbReference>
<evidence type="ECO:0000259" key="3">
    <source>
        <dbReference type="PROSITE" id="PS01124"/>
    </source>
</evidence>
<organism evidence="4 5">
    <name type="scientific">Sphingomonas lycopersici</name>
    <dbReference type="NCBI Taxonomy" id="2951807"/>
    <lineage>
        <taxon>Bacteria</taxon>
        <taxon>Pseudomonadati</taxon>
        <taxon>Pseudomonadota</taxon>
        <taxon>Alphaproteobacteria</taxon>
        <taxon>Sphingomonadales</taxon>
        <taxon>Sphingomonadaceae</taxon>
        <taxon>Sphingomonas</taxon>
    </lineage>
</organism>
<dbReference type="InterPro" id="IPR050908">
    <property type="entry name" value="SmbC-like"/>
</dbReference>
<dbReference type="Gene3D" id="1.10.10.60">
    <property type="entry name" value="Homeodomain-like"/>
    <property type="match status" value="1"/>
</dbReference>
<dbReference type="GO" id="GO:0003700">
    <property type="term" value="F:DNA-binding transcription factor activity"/>
    <property type="evidence" value="ECO:0007669"/>
    <property type="project" value="InterPro"/>
</dbReference>